<proteinExistence type="predicted"/>
<keyword evidence="3" id="KW-0863">Zinc-finger</keyword>
<dbReference type="Gene3D" id="3.30.710.10">
    <property type="entry name" value="Potassium Channel Kv1.1, Chain A"/>
    <property type="match status" value="1"/>
</dbReference>
<dbReference type="FunFam" id="1.20.1020.10:FF:000004">
    <property type="entry name" value="BTB/POZ and TAZ domain-containing protein 2"/>
    <property type="match status" value="1"/>
</dbReference>
<dbReference type="InterPro" id="IPR000210">
    <property type="entry name" value="BTB/POZ_dom"/>
</dbReference>
<protein>
    <submittedName>
        <fullName evidence="9">BTB/POZ and TAZ domain-containing protein 4-like</fullName>
    </submittedName>
</protein>
<reference evidence="9" key="1">
    <citation type="submission" date="2025-08" db="UniProtKB">
        <authorList>
            <consortium name="RefSeq"/>
        </authorList>
    </citation>
    <scope>IDENTIFICATION</scope>
</reference>
<dbReference type="InterPro" id="IPR044513">
    <property type="entry name" value="BT1/2/3/4/5"/>
</dbReference>
<sequence length="354" mass="40036">MADKRRISGSEASSPLAPSISGFIRRKNHWRGLSNPSNADLWVRLFNEGYGADVLVVTNGCIIPAHAIILGMASPVLKNMIRQSKGRRGGRRIISISGAPDQAVRAFLRFIYSSCYEEEEINQYALHLLVLSHVFVITSLKKLCVQQLEKRLITVQNVADVLQLACLCDAPRLVLVCHRLIIRNFKSVSATDGWKVMKQSNPKLEREILESLVDVDSERKEKQRKLKERKIYLQLNEAMEALVHICSNGCRTIGPHDKALKGSSCEFPACKGIESLIRHFAACKDRALGGCSQCKRMWQLLELHSRLCSTKDGCNVPLCRHFKEKVLQQNKKDELKWKLLVRKVMEVKTTSLFS</sequence>
<dbReference type="Proteomes" id="UP001515500">
    <property type="component" value="Chromosome 19"/>
</dbReference>
<dbReference type="SUPFAM" id="SSF57933">
    <property type="entry name" value="TAZ domain"/>
    <property type="match status" value="1"/>
</dbReference>
<evidence type="ECO:0000256" key="3">
    <source>
        <dbReference type="ARBA" id="ARBA00022771"/>
    </source>
</evidence>
<dbReference type="Gene3D" id="1.25.40.420">
    <property type="match status" value="1"/>
</dbReference>
<dbReference type="PANTHER" id="PTHR46287">
    <property type="entry name" value="BTB/POZ AND TAZ DOMAIN-CONTAINING PROTEIN 3-RELATED"/>
    <property type="match status" value="1"/>
</dbReference>
<dbReference type="GO" id="GO:0008270">
    <property type="term" value="F:zinc ion binding"/>
    <property type="evidence" value="ECO:0007669"/>
    <property type="project" value="UniProtKB-KW"/>
</dbReference>
<organism evidence="8 9">
    <name type="scientific">Dioscorea cayennensis subsp. rotundata</name>
    <name type="common">White Guinea yam</name>
    <name type="synonym">Dioscorea rotundata</name>
    <dbReference type="NCBI Taxonomy" id="55577"/>
    <lineage>
        <taxon>Eukaryota</taxon>
        <taxon>Viridiplantae</taxon>
        <taxon>Streptophyta</taxon>
        <taxon>Embryophyta</taxon>
        <taxon>Tracheophyta</taxon>
        <taxon>Spermatophyta</taxon>
        <taxon>Magnoliopsida</taxon>
        <taxon>Liliopsida</taxon>
        <taxon>Dioscoreales</taxon>
        <taxon>Dioscoreaceae</taxon>
        <taxon>Dioscorea</taxon>
    </lineage>
</organism>
<comment type="pathway">
    <text evidence="1">Protein modification; protein ubiquitination.</text>
</comment>
<dbReference type="AlphaFoldDB" id="A0AB40AFS6"/>
<keyword evidence="4" id="KW-0833">Ubl conjugation pathway</keyword>
<dbReference type="GO" id="GO:0042542">
    <property type="term" value="P:response to hydrogen peroxide"/>
    <property type="evidence" value="ECO:0007669"/>
    <property type="project" value="UniProtKB-ARBA"/>
</dbReference>
<dbReference type="SMART" id="SM00225">
    <property type="entry name" value="BTB"/>
    <property type="match status" value="1"/>
</dbReference>
<dbReference type="Gene3D" id="1.20.1020.10">
    <property type="entry name" value="TAZ domain"/>
    <property type="match status" value="1"/>
</dbReference>
<evidence type="ECO:0000259" key="7">
    <source>
        <dbReference type="PROSITE" id="PS50134"/>
    </source>
</evidence>
<dbReference type="PROSITE" id="PS50134">
    <property type="entry name" value="ZF_TAZ"/>
    <property type="match status" value="1"/>
</dbReference>
<gene>
    <name evidence="9" type="primary">LOC120249271</name>
</gene>
<dbReference type="FunFam" id="1.25.40.420:FF:000012">
    <property type="entry name" value="BTB/POZ and TAZ domain-containing protein 2"/>
    <property type="match status" value="1"/>
</dbReference>
<keyword evidence="5" id="KW-0862">Zinc</keyword>
<evidence type="ECO:0000256" key="1">
    <source>
        <dbReference type="ARBA" id="ARBA00004906"/>
    </source>
</evidence>
<dbReference type="RefSeq" id="XP_039113714.1">
    <property type="nucleotide sequence ID" value="XM_039257780.1"/>
</dbReference>
<name>A0AB40AFS6_DIOCR</name>
<evidence type="ECO:0000259" key="6">
    <source>
        <dbReference type="PROSITE" id="PS50097"/>
    </source>
</evidence>
<dbReference type="Pfam" id="PF00651">
    <property type="entry name" value="BTB"/>
    <property type="match status" value="1"/>
</dbReference>
<dbReference type="SUPFAM" id="SSF54695">
    <property type="entry name" value="POZ domain"/>
    <property type="match status" value="1"/>
</dbReference>
<dbReference type="Pfam" id="PF02135">
    <property type="entry name" value="zf-TAZ"/>
    <property type="match status" value="1"/>
</dbReference>
<keyword evidence="2" id="KW-0479">Metal-binding</keyword>
<dbReference type="GeneID" id="120249271"/>
<evidence type="ECO:0000313" key="8">
    <source>
        <dbReference type="Proteomes" id="UP001515500"/>
    </source>
</evidence>
<keyword evidence="8" id="KW-1185">Reference proteome</keyword>
<feature type="domain" description="BTB" evidence="6">
    <location>
        <begin position="52"/>
        <end position="120"/>
    </location>
</feature>
<dbReference type="GO" id="GO:0009725">
    <property type="term" value="P:response to hormone"/>
    <property type="evidence" value="ECO:0007669"/>
    <property type="project" value="UniProtKB-ARBA"/>
</dbReference>
<dbReference type="SMART" id="SM00551">
    <property type="entry name" value="ZnF_TAZ"/>
    <property type="match status" value="1"/>
</dbReference>
<dbReference type="PROSITE" id="PS50097">
    <property type="entry name" value="BTB"/>
    <property type="match status" value="1"/>
</dbReference>
<evidence type="ECO:0000256" key="2">
    <source>
        <dbReference type="ARBA" id="ARBA00022723"/>
    </source>
</evidence>
<evidence type="ECO:0000256" key="5">
    <source>
        <dbReference type="ARBA" id="ARBA00022833"/>
    </source>
</evidence>
<dbReference type="GO" id="GO:0009751">
    <property type="term" value="P:response to salicylic acid"/>
    <property type="evidence" value="ECO:0007669"/>
    <property type="project" value="UniProtKB-ARBA"/>
</dbReference>
<dbReference type="InterPro" id="IPR000197">
    <property type="entry name" value="Znf_TAZ"/>
</dbReference>
<dbReference type="PANTHER" id="PTHR46287:SF11">
    <property type="entry name" value="BTB_POZ AND TAZ DOMAIN-CONTAINING PROTEIN 4"/>
    <property type="match status" value="1"/>
</dbReference>
<dbReference type="GO" id="GO:0005516">
    <property type="term" value="F:calmodulin binding"/>
    <property type="evidence" value="ECO:0007669"/>
    <property type="project" value="UniProtKB-ARBA"/>
</dbReference>
<evidence type="ECO:0000313" key="9">
    <source>
        <dbReference type="RefSeq" id="XP_039113714.1"/>
    </source>
</evidence>
<accession>A0AB40AFS6</accession>
<feature type="domain" description="TAZ-type" evidence="7">
    <location>
        <begin position="226"/>
        <end position="322"/>
    </location>
</feature>
<dbReference type="GO" id="GO:0006355">
    <property type="term" value="P:regulation of DNA-templated transcription"/>
    <property type="evidence" value="ECO:0007669"/>
    <property type="project" value="UniProtKB-ARBA"/>
</dbReference>
<dbReference type="InterPro" id="IPR035898">
    <property type="entry name" value="TAZ_dom_sf"/>
</dbReference>
<evidence type="ECO:0000256" key="4">
    <source>
        <dbReference type="ARBA" id="ARBA00022786"/>
    </source>
</evidence>
<dbReference type="InterPro" id="IPR011333">
    <property type="entry name" value="SKP1/BTB/POZ_sf"/>
</dbReference>